<dbReference type="InterPro" id="IPR001938">
    <property type="entry name" value="Thaumatin"/>
</dbReference>
<evidence type="ECO:0000313" key="2">
    <source>
        <dbReference type="EMBL" id="KAG2645393.1"/>
    </source>
</evidence>
<dbReference type="PANTHER" id="PTHR33065:SF88">
    <property type="entry name" value="OS11G0104220 PROTEIN"/>
    <property type="match status" value="1"/>
</dbReference>
<proteinExistence type="predicted"/>
<comment type="caution">
    <text evidence="2">The sequence shown here is derived from an EMBL/GenBank/DDBJ whole genome shotgun (WGS) entry which is preliminary data.</text>
</comment>
<dbReference type="PANTHER" id="PTHR33065">
    <property type="entry name" value="OS07G0486400 PROTEIN"/>
    <property type="match status" value="1"/>
</dbReference>
<dbReference type="PIRSF" id="PIRSF002703">
    <property type="entry name" value="Thaumatin"/>
    <property type="match status" value="1"/>
</dbReference>
<gene>
    <name evidence="2" type="ORF">PVAP13_2KG422061</name>
</gene>
<sequence length="277" mass="30840">GDDQKHAEFGPKSFTYGPVPFEAKSDDTAQVYSVTVKGIKPELGFQWPLDVYGFVAVRDNLDCKRNIIFRRDRNNCQRLTAEDSALVLTGPNRAVLAEDIMNFEVELRVKGSRESEDKILSFLVIEQNCILATSSYGKLYRETHTNKYCTTELLFSQLRDAVEATVDVKVVEGSWSQDFCLQFIARTKSFPDVDFVLFDPRGGMVVSDEGVIQLSRSVVTVESDGELQLTVEARGPGSSAVVISDTVSLTPKRFGTTDECLNVGFCKMEVCVSWSLL</sequence>
<dbReference type="Proteomes" id="UP000823388">
    <property type="component" value="Chromosome 2K"/>
</dbReference>
<keyword evidence="3" id="KW-1185">Reference proteome</keyword>
<protein>
    <recommendedName>
        <fullName evidence="1">DUF6598 domain-containing protein</fullName>
    </recommendedName>
</protein>
<feature type="non-terminal residue" evidence="2">
    <location>
        <position position="1"/>
    </location>
</feature>
<dbReference type="EMBL" id="CM029039">
    <property type="protein sequence ID" value="KAG2645393.1"/>
    <property type="molecule type" value="Genomic_DNA"/>
</dbReference>
<name>A0A8T0WL55_PANVG</name>
<dbReference type="InterPro" id="IPR046533">
    <property type="entry name" value="DUF6598"/>
</dbReference>
<organism evidence="2 3">
    <name type="scientific">Panicum virgatum</name>
    <name type="common">Blackwell switchgrass</name>
    <dbReference type="NCBI Taxonomy" id="38727"/>
    <lineage>
        <taxon>Eukaryota</taxon>
        <taxon>Viridiplantae</taxon>
        <taxon>Streptophyta</taxon>
        <taxon>Embryophyta</taxon>
        <taxon>Tracheophyta</taxon>
        <taxon>Spermatophyta</taxon>
        <taxon>Magnoliopsida</taxon>
        <taxon>Liliopsida</taxon>
        <taxon>Poales</taxon>
        <taxon>Poaceae</taxon>
        <taxon>PACMAD clade</taxon>
        <taxon>Panicoideae</taxon>
        <taxon>Panicodae</taxon>
        <taxon>Paniceae</taxon>
        <taxon>Panicinae</taxon>
        <taxon>Panicum</taxon>
        <taxon>Panicum sect. Hiantes</taxon>
    </lineage>
</organism>
<feature type="domain" description="DUF6598" evidence="1">
    <location>
        <begin position="29"/>
        <end position="272"/>
    </location>
</feature>
<dbReference type="AlphaFoldDB" id="A0A8T0WL55"/>
<reference evidence="2" key="1">
    <citation type="submission" date="2020-05" db="EMBL/GenBank/DDBJ databases">
        <title>WGS assembly of Panicum virgatum.</title>
        <authorList>
            <person name="Lovell J.T."/>
            <person name="Jenkins J."/>
            <person name="Shu S."/>
            <person name="Juenger T.E."/>
            <person name="Schmutz J."/>
        </authorList>
    </citation>
    <scope>NUCLEOTIDE SEQUENCE</scope>
    <source>
        <strain evidence="2">AP13</strain>
    </source>
</reference>
<accession>A0A8T0WL55</accession>
<evidence type="ECO:0000259" key="1">
    <source>
        <dbReference type="Pfam" id="PF20241"/>
    </source>
</evidence>
<evidence type="ECO:0000313" key="3">
    <source>
        <dbReference type="Proteomes" id="UP000823388"/>
    </source>
</evidence>
<dbReference type="Pfam" id="PF20241">
    <property type="entry name" value="DUF6598"/>
    <property type="match status" value="1"/>
</dbReference>
<feature type="non-terminal residue" evidence="2">
    <location>
        <position position="277"/>
    </location>
</feature>